<feature type="signal peptide" evidence="1">
    <location>
        <begin position="1"/>
        <end position="27"/>
    </location>
</feature>
<feature type="chain" id="PRO_5006890155" description="PEP-CTERM protein-sorting domain-containing protein" evidence="1">
    <location>
        <begin position="28"/>
        <end position="309"/>
    </location>
</feature>
<keyword evidence="3" id="KW-1185">Reference proteome</keyword>
<organism evidence="2 3">
    <name type="scientific">Mastigocoleus testarum BC008</name>
    <dbReference type="NCBI Taxonomy" id="371196"/>
    <lineage>
        <taxon>Bacteria</taxon>
        <taxon>Bacillati</taxon>
        <taxon>Cyanobacteriota</taxon>
        <taxon>Cyanophyceae</taxon>
        <taxon>Nostocales</taxon>
        <taxon>Hapalosiphonaceae</taxon>
        <taxon>Mastigocoleus</taxon>
    </lineage>
</organism>
<reference evidence="2 3" key="1">
    <citation type="journal article" date="2015" name="Genome Announc.">
        <title>Draft Genome of the Euendolithic (true boring) Cyanobacterium Mastigocoleus testarum strain BC008.</title>
        <authorList>
            <person name="Guida B.S."/>
            <person name="Garcia-Pichel F."/>
        </authorList>
    </citation>
    <scope>NUCLEOTIDE SEQUENCE [LARGE SCALE GENOMIC DNA]</scope>
    <source>
        <strain evidence="2 3">BC008</strain>
    </source>
</reference>
<sequence length="309" mass="33554">MKAWNKVLFVSATMLATLGAFASSAQAAGFNYIRIGDHDGLGYGDGSGYAAANGNAANVDGKGVLGVGDFIPDLNKDGKLATYKGDDFDNRSAAEKLNTAVQTKGFIDNGSTGSIFTDISLSTSFIKKSGKKANFSEKGFSKKDYKFQNINGDQKTSKIPLPGFDFDFFVDKNNVVKDSPVYFNLLFGDYDVKDAKVGFWKADGSYFERQLTKQKNRKGQDGWIQSAFVELDFDEVFSATANGYSGLLKTKIIAPDEPYLTFDYAELSTKRISLDPNTQSVPEPTTILGLAVFGIFGASSLRKRQTANS</sequence>
<dbReference type="AlphaFoldDB" id="A0A0V7ZRJ6"/>
<keyword evidence="1" id="KW-0732">Signal</keyword>
<dbReference type="Proteomes" id="UP000053372">
    <property type="component" value="Unassembled WGS sequence"/>
</dbReference>
<evidence type="ECO:0008006" key="4">
    <source>
        <dbReference type="Google" id="ProtNLM"/>
    </source>
</evidence>
<evidence type="ECO:0000256" key="1">
    <source>
        <dbReference type="SAM" id="SignalP"/>
    </source>
</evidence>
<evidence type="ECO:0000313" key="2">
    <source>
        <dbReference type="EMBL" id="KST67269.1"/>
    </source>
</evidence>
<protein>
    <recommendedName>
        <fullName evidence="4">PEP-CTERM protein-sorting domain-containing protein</fullName>
    </recommendedName>
</protein>
<dbReference type="InterPro" id="IPR013424">
    <property type="entry name" value="Ice-binding_C"/>
</dbReference>
<proteinExistence type="predicted"/>
<gene>
    <name evidence="2" type="ORF">BC008_29200</name>
</gene>
<dbReference type="NCBIfam" id="TIGR02595">
    <property type="entry name" value="PEP_CTERM"/>
    <property type="match status" value="1"/>
</dbReference>
<accession>A0A0V7ZRJ6</accession>
<dbReference type="OrthoDB" id="485342at2"/>
<name>A0A0V7ZRJ6_9CYAN</name>
<evidence type="ECO:0000313" key="3">
    <source>
        <dbReference type="Proteomes" id="UP000053372"/>
    </source>
</evidence>
<dbReference type="EMBL" id="LMTZ01000089">
    <property type="protein sequence ID" value="KST67269.1"/>
    <property type="molecule type" value="Genomic_DNA"/>
</dbReference>
<dbReference type="RefSeq" id="WP_027840187.1">
    <property type="nucleotide sequence ID" value="NZ_LMTZ01000089.1"/>
</dbReference>
<comment type="caution">
    <text evidence="2">The sequence shown here is derived from an EMBL/GenBank/DDBJ whole genome shotgun (WGS) entry which is preliminary data.</text>
</comment>